<dbReference type="EMBL" id="BAAALD010000122">
    <property type="protein sequence ID" value="GAA1121061.1"/>
    <property type="molecule type" value="Genomic_DNA"/>
</dbReference>
<feature type="region of interest" description="Disordered" evidence="5">
    <location>
        <begin position="1"/>
        <end position="33"/>
    </location>
</feature>
<accession>A0ABP4EU15</accession>
<keyword evidence="3" id="KW-0238">DNA-binding</keyword>
<evidence type="ECO:0000256" key="2">
    <source>
        <dbReference type="ARBA" id="ARBA00023082"/>
    </source>
</evidence>
<dbReference type="PRINTS" id="PR00046">
    <property type="entry name" value="SIGMA70FCT"/>
</dbReference>
<dbReference type="InterPro" id="IPR014284">
    <property type="entry name" value="RNA_pol_sigma-70_dom"/>
</dbReference>
<dbReference type="InterPro" id="IPR013324">
    <property type="entry name" value="RNA_pol_sigma_r3/r4-like"/>
</dbReference>
<evidence type="ECO:0000256" key="1">
    <source>
        <dbReference type="ARBA" id="ARBA00023015"/>
    </source>
</evidence>
<dbReference type="Gene3D" id="1.20.120.1810">
    <property type="match status" value="1"/>
</dbReference>
<dbReference type="Proteomes" id="UP001499987">
    <property type="component" value="Unassembled WGS sequence"/>
</dbReference>
<dbReference type="NCBIfam" id="TIGR02937">
    <property type="entry name" value="sigma70-ECF"/>
    <property type="match status" value="1"/>
</dbReference>
<proteinExistence type="predicted"/>
<reference evidence="8" key="1">
    <citation type="journal article" date="2019" name="Int. J. Syst. Evol. Microbiol.">
        <title>The Global Catalogue of Microorganisms (GCM) 10K type strain sequencing project: providing services to taxonomists for standard genome sequencing and annotation.</title>
        <authorList>
            <consortium name="The Broad Institute Genomics Platform"/>
            <consortium name="The Broad Institute Genome Sequencing Center for Infectious Disease"/>
            <person name="Wu L."/>
            <person name="Ma J."/>
        </authorList>
    </citation>
    <scope>NUCLEOTIDE SEQUENCE [LARGE SCALE GENOMIC DNA]</scope>
    <source>
        <strain evidence="8">JCM 13002</strain>
    </source>
</reference>
<protein>
    <submittedName>
        <fullName evidence="7">RNA polymerase sigma factor SigF</fullName>
    </submittedName>
</protein>
<dbReference type="CDD" id="cd06171">
    <property type="entry name" value="Sigma70_r4"/>
    <property type="match status" value="1"/>
</dbReference>
<dbReference type="InterPro" id="IPR014322">
    <property type="entry name" value="RNA_pol_sigma-B/F/G"/>
</dbReference>
<dbReference type="PANTHER" id="PTHR30385">
    <property type="entry name" value="SIGMA FACTOR F FLAGELLAR"/>
    <property type="match status" value="1"/>
</dbReference>
<organism evidence="7 8">
    <name type="scientific">Kitasatospora arboriphila</name>
    <dbReference type="NCBI Taxonomy" id="258052"/>
    <lineage>
        <taxon>Bacteria</taxon>
        <taxon>Bacillati</taxon>
        <taxon>Actinomycetota</taxon>
        <taxon>Actinomycetes</taxon>
        <taxon>Kitasatosporales</taxon>
        <taxon>Streptomycetaceae</taxon>
        <taxon>Kitasatospora</taxon>
    </lineage>
</organism>
<evidence type="ECO:0000256" key="4">
    <source>
        <dbReference type="ARBA" id="ARBA00023163"/>
    </source>
</evidence>
<dbReference type="InterPro" id="IPR036388">
    <property type="entry name" value="WH-like_DNA-bd_sf"/>
</dbReference>
<dbReference type="Pfam" id="PF04542">
    <property type="entry name" value="Sigma70_r2"/>
    <property type="match status" value="1"/>
</dbReference>
<dbReference type="PANTHER" id="PTHR30385:SF4">
    <property type="entry name" value="RNA POLYMERASE SIGMA-E FACTOR"/>
    <property type="match status" value="1"/>
</dbReference>
<dbReference type="PROSITE" id="PS00715">
    <property type="entry name" value="SIGMA70_1"/>
    <property type="match status" value="1"/>
</dbReference>
<sequence length="295" mass="31788">MAVMSEGSTLAPGATAEGASSAGTPAPAPAPVQRVVDDPSAVAPADAKVLSSALFARLQTLEEGTAEYSYVRGTLVELNLSLVRYVARRFRQSGEPMDDIVQVGTVGLIKAIDRFDPERGVEFVTLAVPTIVGEIKRFFRDATWAVHVPRRLQELRLALAKAGDLLEQSLGRPATVAELAAHLEITEDEVVEGMIARNAHTAGSLDLGSDDEDGDGSLLRRLGRHDPGLEKVENLEALKPLVAALAERDRAILHMRFVEEFTQAEIGARLGVSQMQVSRLLARILNRLREGMIVG</sequence>
<evidence type="ECO:0000313" key="7">
    <source>
        <dbReference type="EMBL" id="GAA1121061.1"/>
    </source>
</evidence>
<keyword evidence="1" id="KW-0805">Transcription regulation</keyword>
<dbReference type="NCBIfam" id="TIGR02980">
    <property type="entry name" value="SigBFG"/>
    <property type="match status" value="1"/>
</dbReference>
<dbReference type="InterPro" id="IPR007627">
    <property type="entry name" value="RNA_pol_sigma70_r2"/>
</dbReference>
<evidence type="ECO:0000256" key="3">
    <source>
        <dbReference type="ARBA" id="ARBA00023125"/>
    </source>
</evidence>
<evidence type="ECO:0000259" key="6">
    <source>
        <dbReference type="PROSITE" id="PS00715"/>
    </source>
</evidence>
<feature type="compositionally biased region" description="Low complexity" evidence="5">
    <location>
        <begin position="11"/>
        <end position="25"/>
    </location>
</feature>
<dbReference type="InterPro" id="IPR007624">
    <property type="entry name" value="RNA_pol_sigma70_r3"/>
</dbReference>
<evidence type="ECO:0000313" key="8">
    <source>
        <dbReference type="Proteomes" id="UP001499987"/>
    </source>
</evidence>
<feature type="domain" description="RNA polymerase sigma-70" evidence="6">
    <location>
        <begin position="99"/>
        <end position="112"/>
    </location>
</feature>
<name>A0ABP4EU15_9ACTN</name>
<dbReference type="InterPro" id="IPR000943">
    <property type="entry name" value="RNA_pol_sigma70"/>
</dbReference>
<dbReference type="Pfam" id="PF04539">
    <property type="entry name" value="Sigma70_r3"/>
    <property type="match status" value="1"/>
</dbReference>
<keyword evidence="2" id="KW-0731">Sigma factor</keyword>
<dbReference type="InterPro" id="IPR013325">
    <property type="entry name" value="RNA_pol_sigma_r2"/>
</dbReference>
<keyword evidence="4" id="KW-0804">Transcription</keyword>
<gene>
    <name evidence="7" type="ORF">GCM10009663_70820</name>
</gene>
<dbReference type="SUPFAM" id="SSF88946">
    <property type="entry name" value="Sigma2 domain of RNA polymerase sigma factors"/>
    <property type="match status" value="1"/>
</dbReference>
<comment type="caution">
    <text evidence="7">The sequence shown here is derived from an EMBL/GenBank/DDBJ whole genome shotgun (WGS) entry which is preliminary data.</text>
</comment>
<dbReference type="Gene3D" id="1.10.10.10">
    <property type="entry name" value="Winged helix-like DNA-binding domain superfamily/Winged helix DNA-binding domain"/>
    <property type="match status" value="2"/>
</dbReference>
<dbReference type="SUPFAM" id="SSF88659">
    <property type="entry name" value="Sigma3 and sigma4 domains of RNA polymerase sigma factors"/>
    <property type="match status" value="2"/>
</dbReference>
<keyword evidence="8" id="KW-1185">Reference proteome</keyword>
<dbReference type="Pfam" id="PF04545">
    <property type="entry name" value="Sigma70_r4"/>
    <property type="match status" value="1"/>
</dbReference>
<dbReference type="InterPro" id="IPR007630">
    <property type="entry name" value="RNA_pol_sigma70_r4"/>
</dbReference>
<evidence type="ECO:0000256" key="5">
    <source>
        <dbReference type="SAM" id="MobiDB-lite"/>
    </source>
</evidence>